<evidence type="ECO:0000256" key="1">
    <source>
        <dbReference type="SAM" id="Phobius"/>
    </source>
</evidence>
<reference evidence="2" key="1">
    <citation type="submission" date="2015-12" db="EMBL/GenBank/DDBJ databases">
        <title>De novo transcriptome assembly of four potential Pierce s Disease insect vectors from Arizona vineyards.</title>
        <authorList>
            <person name="Tassone E.E."/>
        </authorList>
    </citation>
    <scope>NUCLEOTIDE SEQUENCE</scope>
</reference>
<keyword evidence="1" id="KW-0812">Transmembrane</keyword>
<accession>A0A1B6CPS4</accession>
<feature type="transmembrane region" description="Helical" evidence="1">
    <location>
        <begin position="100"/>
        <end position="118"/>
    </location>
</feature>
<dbReference type="EMBL" id="GEDC01021924">
    <property type="protein sequence ID" value="JAS15374.1"/>
    <property type="molecule type" value="Transcribed_RNA"/>
</dbReference>
<organism evidence="2">
    <name type="scientific">Clastoptera arizonana</name>
    <name type="common">Arizona spittle bug</name>
    <dbReference type="NCBI Taxonomy" id="38151"/>
    <lineage>
        <taxon>Eukaryota</taxon>
        <taxon>Metazoa</taxon>
        <taxon>Ecdysozoa</taxon>
        <taxon>Arthropoda</taxon>
        <taxon>Hexapoda</taxon>
        <taxon>Insecta</taxon>
        <taxon>Pterygota</taxon>
        <taxon>Neoptera</taxon>
        <taxon>Paraneoptera</taxon>
        <taxon>Hemiptera</taxon>
        <taxon>Auchenorrhyncha</taxon>
        <taxon>Cercopoidea</taxon>
        <taxon>Clastopteridae</taxon>
        <taxon>Clastoptera</taxon>
    </lineage>
</organism>
<keyword evidence="1" id="KW-1133">Transmembrane helix</keyword>
<protein>
    <recommendedName>
        <fullName evidence="3">Transmembrane protein 135 N-terminal domain-containing protein</fullName>
    </recommendedName>
</protein>
<evidence type="ECO:0008006" key="3">
    <source>
        <dbReference type="Google" id="ProtNLM"/>
    </source>
</evidence>
<feature type="transmembrane region" description="Helical" evidence="1">
    <location>
        <begin position="168"/>
        <end position="186"/>
    </location>
</feature>
<feature type="transmembrane region" description="Helical" evidence="1">
    <location>
        <begin position="12"/>
        <end position="30"/>
    </location>
</feature>
<proteinExistence type="predicted"/>
<gene>
    <name evidence="2" type="ORF">g.10817</name>
</gene>
<sequence length="285" mass="32849">MAVWRDWIKPIKYGEIMIFCISVSMLLYLYRGTHTNDSIYSLLRFIVGPCEEQGYQKKPQTQYVKSTDLFSKVKHYIQIQSTSASCPHNHSCLFYSMRNGLKLFAIGYGLNLCLKLLLQMKKIAYRPTLIFSHMFRMETFRLGAFFGGFGCLFRVVSCTLRRVSCTDSQFHAIPAGAVAGLSFFFYRDNTVALYFMWKALQIIYGLGAEKEMLPQFPHANIFFHAFATAVLFHAALLEPHNLRPSYWRFLTSVSGTKIVHMDRRCLDVFGVESSKSLQMAQSKRH</sequence>
<dbReference type="PANTHER" id="PTHR12459">
    <property type="entry name" value="TRANSMEMBRANE PROTEIN 135-RELATED"/>
    <property type="match status" value="1"/>
</dbReference>
<feature type="transmembrane region" description="Helical" evidence="1">
    <location>
        <begin position="139"/>
        <end position="156"/>
    </location>
</feature>
<dbReference type="PANTHER" id="PTHR12459:SF15">
    <property type="entry name" value="TRANSMEMBRANE PROTEIN 135"/>
    <property type="match status" value="1"/>
</dbReference>
<dbReference type="InterPro" id="IPR026749">
    <property type="entry name" value="Tmem135"/>
</dbReference>
<name>A0A1B6CPS4_9HEMI</name>
<evidence type="ECO:0000313" key="2">
    <source>
        <dbReference type="EMBL" id="JAS15374.1"/>
    </source>
</evidence>
<keyword evidence="1" id="KW-0472">Membrane</keyword>
<dbReference type="AlphaFoldDB" id="A0A1B6CPS4"/>